<sequence length="306" mass="35391">MEQPNYYSIIPANVRYDKELKANEKLLYSEITALANRNGYCHAKNQYFADLYDVSKTTISNWINHLNKRGYLNIHMVYKGKQITERKLFPVTAPIKEKDNTPIKENVNTPSRKVNGGIKEKFETPIKENFKENNTSINTTRKNNTSMNNTQTTNHSQSSMAQHAQNYGGLSDKQKISQYWQRELRTVTNGMIESKLGEWVDEFGYDMVKYYLDYALLKQIDRSRMINYLSKIFDKCGKNGIHTLQDAKQAEQEHQNKAKQRFSTRGTRSANKPRYKFATRDLPEGMTQSEAIAKELAEVEAEEGAN</sequence>
<feature type="compositionally biased region" description="Low complexity" evidence="2">
    <location>
        <begin position="143"/>
        <end position="155"/>
    </location>
</feature>
<reference evidence="4" key="1">
    <citation type="journal article" date="2021" name="PeerJ">
        <title>Extensive microbial diversity within the chicken gut microbiome revealed by metagenomics and culture.</title>
        <authorList>
            <person name="Gilroy R."/>
            <person name="Ravi A."/>
            <person name="Getino M."/>
            <person name="Pursley I."/>
            <person name="Horton D.L."/>
            <person name="Alikhan N.F."/>
            <person name="Baker D."/>
            <person name="Gharbi K."/>
            <person name="Hall N."/>
            <person name="Watson M."/>
            <person name="Adriaenssens E.M."/>
            <person name="Foster-Nyarko E."/>
            <person name="Jarju S."/>
            <person name="Secka A."/>
            <person name="Antonio M."/>
            <person name="Oren A."/>
            <person name="Chaudhuri R.R."/>
            <person name="La Ragione R."/>
            <person name="Hildebrand F."/>
            <person name="Pallen M.J."/>
        </authorList>
    </citation>
    <scope>NUCLEOTIDE SEQUENCE</scope>
    <source>
        <strain evidence="4">CHK194-22301</strain>
    </source>
</reference>
<comment type="similarity">
    <text evidence="1">Belongs to the DnaB/DnaD family.</text>
</comment>
<feature type="compositionally biased region" description="Polar residues" evidence="2">
    <location>
        <begin position="133"/>
        <end position="142"/>
    </location>
</feature>
<dbReference type="Pfam" id="PF13730">
    <property type="entry name" value="HTH_36"/>
    <property type="match status" value="1"/>
</dbReference>
<feature type="domain" description="DnaB/C C-terminal" evidence="3">
    <location>
        <begin position="179"/>
        <end position="250"/>
    </location>
</feature>
<feature type="region of interest" description="Disordered" evidence="2">
    <location>
        <begin position="249"/>
        <end position="281"/>
    </location>
</feature>
<evidence type="ECO:0000259" key="3">
    <source>
        <dbReference type="Pfam" id="PF07261"/>
    </source>
</evidence>
<accession>A0A921K4Y1</accession>
<comment type="caution">
    <text evidence="4">The sequence shown here is derived from an EMBL/GenBank/DDBJ whole genome shotgun (WGS) entry which is preliminary data.</text>
</comment>
<evidence type="ECO:0000313" key="4">
    <source>
        <dbReference type="EMBL" id="HJF09746.1"/>
    </source>
</evidence>
<proteinExistence type="inferred from homology"/>
<evidence type="ECO:0000256" key="1">
    <source>
        <dbReference type="ARBA" id="ARBA00093462"/>
    </source>
</evidence>
<dbReference type="Pfam" id="PF07261">
    <property type="entry name" value="DnaB_2"/>
    <property type="match status" value="1"/>
</dbReference>
<reference evidence="4" key="2">
    <citation type="submission" date="2021-09" db="EMBL/GenBank/DDBJ databases">
        <authorList>
            <person name="Gilroy R."/>
        </authorList>
    </citation>
    <scope>NUCLEOTIDE SEQUENCE</scope>
    <source>
        <strain evidence="4">CHK194-22301</strain>
    </source>
</reference>
<gene>
    <name evidence="4" type="ORF">K8V23_02955</name>
</gene>
<name>A0A921K4Y1_9LACO</name>
<organism evidence="4 5">
    <name type="scientific">Lactobacillus crispatus</name>
    <dbReference type="NCBI Taxonomy" id="47770"/>
    <lineage>
        <taxon>Bacteria</taxon>
        <taxon>Bacillati</taxon>
        <taxon>Bacillota</taxon>
        <taxon>Bacilli</taxon>
        <taxon>Lactobacillales</taxon>
        <taxon>Lactobacillaceae</taxon>
        <taxon>Lactobacillus</taxon>
    </lineage>
</organism>
<dbReference type="InterPro" id="IPR006343">
    <property type="entry name" value="DnaB/C_C"/>
</dbReference>
<evidence type="ECO:0000256" key="2">
    <source>
        <dbReference type="SAM" id="MobiDB-lite"/>
    </source>
</evidence>
<dbReference type="EMBL" id="DYXB01000045">
    <property type="protein sequence ID" value="HJF09746.1"/>
    <property type="molecule type" value="Genomic_DNA"/>
</dbReference>
<dbReference type="Gene3D" id="1.10.10.10">
    <property type="entry name" value="Winged helix-like DNA-binding domain superfamily/Winged helix DNA-binding domain"/>
    <property type="match status" value="1"/>
</dbReference>
<feature type="region of interest" description="Disordered" evidence="2">
    <location>
        <begin position="133"/>
        <end position="155"/>
    </location>
</feature>
<evidence type="ECO:0000313" key="5">
    <source>
        <dbReference type="Proteomes" id="UP000784793"/>
    </source>
</evidence>
<dbReference type="InterPro" id="IPR034829">
    <property type="entry name" value="DnaD-like_sf"/>
</dbReference>
<dbReference type="Gene3D" id="1.10.10.630">
    <property type="entry name" value="DnaD domain-like"/>
    <property type="match status" value="1"/>
</dbReference>
<protein>
    <submittedName>
        <fullName evidence="4">Helix-turn-helix domain-containing protein</fullName>
    </submittedName>
</protein>
<dbReference type="AlphaFoldDB" id="A0A921K4Y1"/>
<dbReference type="InterPro" id="IPR036388">
    <property type="entry name" value="WH-like_DNA-bd_sf"/>
</dbReference>
<dbReference type="Proteomes" id="UP000784793">
    <property type="component" value="Unassembled WGS sequence"/>
</dbReference>